<comment type="similarity">
    <text evidence="1">Belongs to the plant rapid alkalinization factor (RALF) family.</text>
</comment>
<proteinExistence type="inferred from homology"/>
<feature type="signal peptide" evidence="5">
    <location>
        <begin position="1"/>
        <end position="31"/>
    </location>
</feature>
<sequence length="116" mass="12011">MPPRRAAALLVTAAAAAVLLFLLVAAPRAAAQMTVVDPDGWVADHGEACTGTVEQCVGGAASARRKLGPGGYISYDAMSRGRVPCSIRGASYYNCRPGAPANPYSRGCSAITRCRR</sequence>
<dbReference type="Proteomes" id="UP000324897">
    <property type="component" value="Unassembled WGS sequence"/>
</dbReference>
<dbReference type="PROSITE" id="PS51318">
    <property type="entry name" value="TAT"/>
    <property type="match status" value="1"/>
</dbReference>
<dbReference type="PANTHER" id="PTHR33136:SF6">
    <property type="entry name" value="PROTEIN RALF-LIKE 34"/>
    <property type="match status" value="1"/>
</dbReference>
<dbReference type="GO" id="GO:0009506">
    <property type="term" value="C:plasmodesma"/>
    <property type="evidence" value="ECO:0007669"/>
    <property type="project" value="TreeGrafter"/>
</dbReference>
<dbReference type="OrthoDB" id="1613518at2759"/>
<dbReference type="Pfam" id="PF05498">
    <property type="entry name" value="RALF"/>
    <property type="match status" value="1"/>
</dbReference>
<evidence type="ECO:0000313" key="7">
    <source>
        <dbReference type="Proteomes" id="UP000324897"/>
    </source>
</evidence>
<evidence type="ECO:0000256" key="1">
    <source>
        <dbReference type="ARBA" id="ARBA00009178"/>
    </source>
</evidence>
<feature type="chain" id="PRO_5023916383" description="Rapid alkalinization factor 1" evidence="5">
    <location>
        <begin position="32"/>
        <end position="116"/>
    </location>
</feature>
<reference evidence="6 7" key="1">
    <citation type="journal article" date="2019" name="Sci. Rep.">
        <title>A high-quality genome of Eragrostis curvula grass provides insights into Poaceae evolution and supports new strategies to enhance forage quality.</title>
        <authorList>
            <person name="Carballo J."/>
            <person name="Santos B.A.C.M."/>
            <person name="Zappacosta D."/>
            <person name="Garbus I."/>
            <person name="Selva J.P."/>
            <person name="Gallo C.A."/>
            <person name="Diaz A."/>
            <person name="Albertini E."/>
            <person name="Caccamo M."/>
            <person name="Echenique V."/>
        </authorList>
    </citation>
    <scope>NUCLEOTIDE SEQUENCE [LARGE SCALE GENOMIC DNA]</scope>
    <source>
        <strain evidence="7">cv. Victoria</strain>
        <tissue evidence="6">Leaf</tissue>
    </source>
</reference>
<dbReference type="GO" id="GO:0019722">
    <property type="term" value="P:calcium-mediated signaling"/>
    <property type="evidence" value="ECO:0007669"/>
    <property type="project" value="TreeGrafter"/>
</dbReference>
<accession>A0A5J9VGR0</accession>
<dbReference type="InterPro" id="IPR006311">
    <property type="entry name" value="TAT_signal"/>
</dbReference>
<evidence type="ECO:0000256" key="5">
    <source>
        <dbReference type="SAM" id="SignalP"/>
    </source>
</evidence>
<evidence type="ECO:0000256" key="2">
    <source>
        <dbReference type="ARBA" id="ARBA00022702"/>
    </source>
</evidence>
<dbReference type="InterPro" id="IPR008801">
    <property type="entry name" value="RALF"/>
</dbReference>
<evidence type="ECO:0000256" key="3">
    <source>
        <dbReference type="ARBA" id="ARBA00022729"/>
    </source>
</evidence>
<keyword evidence="3 5" id="KW-0732">Signal</keyword>
<dbReference type="AlphaFoldDB" id="A0A5J9VGR0"/>
<evidence type="ECO:0000313" key="6">
    <source>
        <dbReference type="EMBL" id="TVU34661.1"/>
    </source>
</evidence>
<dbReference type="EMBL" id="RWGY01000009">
    <property type="protein sequence ID" value="TVU34661.1"/>
    <property type="molecule type" value="Genomic_DNA"/>
</dbReference>
<organism evidence="6 7">
    <name type="scientific">Eragrostis curvula</name>
    <name type="common">weeping love grass</name>
    <dbReference type="NCBI Taxonomy" id="38414"/>
    <lineage>
        <taxon>Eukaryota</taxon>
        <taxon>Viridiplantae</taxon>
        <taxon>Streptophyta</taxon>
        <taxon>Embryophyta</taxon>
        <taxon>Tracheophyta</taxon>
        <taxon>Spermatophyta</taxon>
        <taxon>Magnoliopsida</taxon>
        <taxon>Liliopsida</taxon>
        <taxon>Poales</taxon>
        <taxon>Poaceae</taxon>
        <taxon>PACMAD clade</taxon>
        <taxon>Chloridoideae</taxon>
        <taxon>Eragrostideae</taxon>
        <taxon>Eragrostidinae</taxon>
        <taxon>Eragrostis</taxon>
    </lineage>
</organism>
<comment type="caution">
    <text evidence="6">The sequence shown here is derived from an EMBL/GenBank/DDBJ whole genome shotgun (WGS) entry which is preliminary data.</text>
</comment>
<dbReference type="PANTHER" id="PTHR33136">
    <property type="entry name" value="RAPID ALKALINIZATION FACTOR-LIKE"/>
    <property type="match status" value="1"/>
</dbReference>
<feature type="non-terminal residue" evidence="6">
    <location>
        <position position="1"/>
    </location>
</feature>
<dbReference type="Gramene" id="TVU34661">
    <property type="protein sequence ID" value="TVU34661"/>
    <property type="gene ID" value="EJB05_16504"/>
</dbReference>
<keyword evidence="7" id="KW-1185">Reference proteome</keyword>
<evidence type="ECO:0000256" key="4">
    <source>
        <dbReference type="ARBA" id="ARBA00023157"/>
    </source>
</evidence>
<keyword evidence="2" id="KW-0372">Hormone</keyword>
<keyword evidence="4" id="KW-1015">Disulfide bond</keyword>
<name>A0A5J9VGR0_9POAL</name>
<protein>
    <recommendedName>
        <fullName evidence="8">Rapid alkalinization factor 1</fullName>
    </recommendedName>
</protein>
<gene>
    <name evidence="6" type="ORF">EJB05_16504</name>
</gene>
<evidence type="ECO:0008006" key="8">
    <source>
        <dbReference type="Google" id="ProtNLM"/>
    </source>
</evidence>
<dbReference type="GO" id="GO:0005179">
    <property type="term" value="F:hormone activity"/>
    <property type="evidence" value="ECO:0007669"/>
    <property type="project" value="UniProtKB-KW"/>
</dbReference>